<dbReference type="CDD" id="cd00096">
    <property type="entry name" value="Ig"/>
    <property type="match status" value="1"/>
</dbReference>
<dbReference type="SMART" id="SM00409">
    <property type="entry name" value="IG"/>
    <property type="match status" value="3"/>
</dbReference>
<dbReference type="Pfam" id="PF13895">
    <property type="entry name" value="Ig_2"/>
    <property type="match status" value="2"/>
</dbReference>
<name>A0A3Q3FC73_9LABR</name>
<accession>A0A3Q3FC73</accession>
<dbReference type="STRING" id="56723.ENSLBEP00000017646"/>
<feature type="domain" description="Ig-like" evidence="1">
    <location>
        <begin position="199"/>
        <end position="282"/>
    </location>
</feature>
<feature type="domain" description="Ig-like" evidence="1">
    <location>
        <begin position="136"/>
        <end position="185"/>
    </location>
</feature>
<reference evidence="2" key="1">
    <citation type="submission" date="2025-08" db="UniProtKB">
        <authorList>
            <consortium name="Ensembl"/>
        </authorList>
    </citation>
    <scope>IDENTIFICATION</scope>
</reference>
<dbReference type="InterPro" id="IPR036179">
    <property type="entry name" value="Ig-like_dom_sf"/>
</dbReference>
<organism evidence="2 3">
    <name type="scientific">Labrus bergylta</name>
    <name type="common">ballan wrasse</name>
    <dbReference type="NCBI Taxonomy" id="56723"/>
    <lineage>
        <taxon>Eukaryota</taxon>
        <taxon>Metazoa</taxon>
        <taxon>Chordata</taxon>
        <taxon>Craniata</taxon>
        <taxon>Vertebrata</taxon>
        <taxon>Euteleostomi</taxon>
        <taxon>Actinopterygii</taxon>
        <taxon>Neopterygii</taxon>
        <taxon>Teleostei</taxon>
        <taxon>Neoteleostei</taxon>
        <taxon>Acanthomorphata</taxon>
        <taxon>Eupercaria</taxon>
        <taxon>Labriformes</taxon>
        <taxon>Labridae</taxon>
        <taxon>Labrus</taxon>
    </lineage>
</organism>
<reference evidence="2" key="2">
    <citation type="submission" date="2025-09" db="UniProtKB">
        <authorList>
            <consortium name="Ensembl"/>
        </authorList>
    </citation>
    <scope>IDENTIFICATION</scope>
</reference>
<protein>
    <recommendedName>
        <fullName evidence="1">Ig-like domain-containing protein</fullName>
    </recommendedName>
</protein>
<dbReference type="PANTHER" id="PTHR46013">
    <property type="entry name" value="VASCULAR CELL ADHESION MOLECULE 1"/>
    <property type="match status" value="1"/>
</dbReference>
<dbReference type="InterPro" id="IPR007110">
    <property type="entry name" value="Ig-like_dom"/>
</dbReference>
<dbReference type="InterPro" id="IPR013783">
    <property type="entry name" value="Ig-like_fold"/>
</dbReference>
<dbReference type="Proteomes" id="UP000261660">
    <property type="component" value="Unplaced"/>
</dbReference>
<evidence type="ECO:0000259" key="1">
    <source>
        <dbReference type="PROSITE" id="PS50835"/>
    </source>
</evidence>
<dbReference type="SMART" id="SM00408">
    <property type="entry name" value="IGc2"/>
    <property type="match status" value="2"/>
</dbReference>
<dbReference type="SUPFAM" id="SSF48726">
    <property type="entry name" value="Immunoglobulin"/>
    <property type="match status" value="4"/>
</dbReference>
<dbReference type="Ensembl" id="ENSLBET00000018634.1">
    <property type="protein sequence ID" value="ENSLBEP00000017646.1"/>
    <property type="gene ID" value="ENSLBEG00000013605.1"/>
</dbReference>
<dbReference type="Gene3D" id="2.60.40.10">
    <property type="entry name" value="Immunoglobulins"/>
    <property type="match status" value="4"/>
</dbReference>
<dbReference type="GeneTree" id="ENSGT01010000222294"/>
<keyword evidence="3" id="KW-1185">Reference proteome</keyword>
<evidence type="ECO:0000313" key="2">
    <source>
        <dbReference type="Ensembl" id="ENSLBEP00000017646.1"/>
    </source>
</evidence>
<sequence length="398" mass="44564">VSIKKTGEDTWRVTHSSAQICAVKGSTVEIPCTYTYPSTIRQQTTVVQSRFWFTKDRYEPVDVRTDPDYSGRVEYLFHENVCTLRIKNLRERDSAVYKFMFTTNQPGGSLTGDEGVTLSITGNILILSIFFIFRVNTTVNLFCYSSCNVADNPSYVWYRNGKKMTAETSSIRVSVHENNKYSCSVKGREDYRSPEVYAPSVCSASVSPAGEIRENSRVTVTCSCDANPAPEYTWYNVNGHELSKESELVFSSVQSSDSGRYYCKAKNDLGERTSGYVKVEVKYAPKLPSVSVSPSAEIVEGSSVTLTCSSDTNPAANYTWFKEDEDSPTASGQIFTISNFSADHSGRYYCEAQNTRGRHNSTLHLLVYKKGKFRKEPPSVRVKESHISIFNSQGTQHS</sequence>
<dbReference type="FunCoup" id="A0A3Q3FC73">
    <property type="interactions" value="738"/>
</dbReference>
<dbReference type="PROSITE" id="PS50835">
    <property type="entry name" value="IG_LIKE"/>
    <property type="match status" value="3"/>
</dbReference>
<dbReference type="InterPro" id="IPR003599">
    <property type="entry name" value="Ig_sub"/>
</dbReference>
<dbReference type="InterPro" id="IPR003598">
    <property type="entry name" value="Ig_sub2"/>
</dbReference>
<evidence type="ECO:0000313" key="3">
    <source>
        <dbReference type="Proteomes" id="UP000261660"/>
    </source>
</evidence>
<dbReference type="InParanoid" id="A0A3Q3FC73"/>
<proteinExistence type="predicted"/>
<dbReference type="AlphaFoldDB" id="A0A3Q3FC73"/>
<dbReference type="PANTHER" id="PTHR46013:SF4">
    <property type="entry name" value="B-CELL RECEPTOR CD22-RELATED"/>
    <property type="match status" value="1"/>
</dbReference>
<feature type="domain" description="Ig-like" evidence="1">
    <location>
        <begin position="288"/>
        <end position="364"/>
    </location>
</feature>